<protein>
    <submittedName>
        <fullName evidence="1">Pilus assembly protein TadG</fullName>
    </submittedName>
</protein>
<comment type="caution">
    <text evidence="1">The sequence shown here is derived from an EMBL/GenBank/DDBJ whole genome shotgun (WGS) entry which is preliminary data.</text>
</comment>
<organism evidence="1 2">
    <name type="scientific">Corallococcus praedator</name>
    <dbReference type="NCBI Taxonomy" id="2316724"/>
    <lineage>
        <taxon>Bacteria</taxon>
        <taxon>Pseudomonadati</taxon>
        <taxon>Myxococcota</taxon>
        <taxon>Myxococcia</taxon>
        <taxon>Myxococcales</taxon>
        <taxon>Cystobacterineae</taxon>
        <taxon>Myxococcaceae</taxon>
        <taxon>Corallococcus</taxon>
    </lineage>
</organism>
<evidence type="ECO:0000313" key="1">
    <source>
        <dbReference type="EMBL" id="RKH77949.1"/>
    </source>
</evidence>
<dbReference type="EMBL" id="RAWI01001241">
    <property type="protein sequence ID" value="RKH77949.1"/>
    <property type="molecule type" value="Genomic_DNA"/>
</dbReference>
<proteinExistence type="predicted"/>
<name>A0ABX9Q319_9BACT</name>
<accession>A0ABX9Q319</accession>
<evidence type="ECO:0000313" key="2">
    <source>
        <dbReference type="Proteomes" id="UP000278907"/>
    </source>
</evidence>
<reference evidence="1 2" key="1">
    <citation type="submission" date="2018-09" db="EMBL/GenBank/DDBJ databases">
        <authorList>
            <person name="Livingstone P.G."/>
            <person name="Whitworth D.E."/>
        </authorList>
    </citation>
    <scope>NUCLEOTIDE SEQUENCE [LARGE SCALE GENOMIC DNA]</scope>
    <source>
        <strain evidence="1 2">CA031B</strain>
    </source>
</reference>
<sequence length="104" mass="11313">TDVIILMSDGLNTENRDTKDDPAWDVASKKSKIDDREKKICANIKAAGITVYAIQVNTGGDPTQTVMQNCATDVTKFFEIKQATGMVTVFSQIGTALSQLRISD</sequence>
<feature type="non-terminal residue" evidence="1">
    <location>
        <position position="1"/>
    </location>
</feature>
<dbReference type="Gene3D" id="3.40.50.410">
    <property type="entry name" value="von Willebrand factor, type A domain"/>
    <property type="match status" value="1"/>
</dbReference>
<dbReference type="Proteomes" id="UP000278907">
    <property type="component" value="Unassembled WGS sequence"/>
</dbReference>
<keyword evidence="2" id="KW-1185">Reference proteome</keyword>
<dbReference type="RefSeq" id="WP_208734710.1">
    <property type="nucleotide sequence ID" value="NZ_RAWI01001241.1"/>
</dbReference>
<gene>
    <name evidence="1" type="ORF">D7Y13_43925</name>
</gene>
<dbReference type="InterPro" id="IPR036465">
    <property type="entry name" value="vWFA_dom_sf"/>
</dbReference>